<name>A0A9W8NPJ9_9AGAR</name>
<reference evidence="1" key="1">
    <citation type="submission" date="2022-08" db="EMBL/GenBank/DDBJ databases">
        <authorList>
            <consortium name="DOE Joint Genome Institute"/>
            <person name="Min B."/>
            <person name="Sierra-Patev S."/>
            <person name="Naranjo-Ortiz M."/>
            <person name="Looney B."/>
            <person name="Konkel Z."/>
            <person name="Slot J.C."/>
            <person name="Sakamoto Y."/>
            <person name="Steenwyk J.L."/>
            <person name="Rokas A."/>
            <person name="Carro J."/>
            <person name="Camarero S."/>
            <person name="Ferreira P."/>
            <person name="Molpeceres G."/>
            <person name="Ruiz-duenas F.J."/>
            <person name="Serrano A."/>
            <person name="Henrissat B."/>
            <person name="Drula E."/>
            <person name="Hughes K.W."/>
            <person name="Mata J.L."/>
            <person name="Ishikawa N.K."/>
            <person name="Vargas-Isla R."/>
            <person name="Ushijima S."/>
            <person name="Smith C.A."/>
            <person name="Ahrendt S."/>
            <person name="Andreopoulos W."/>
            <person name="He G."/>
            <person name="LaButti K."/>
            <person name="Lipzen A."/>
            <person name="Ng V."/>
            <person name="Riley R."/>
            <person name="Sandor L."/>
            <person name="Barry K."/>
            <person name="Martinez A.T."/>
            <person name="Xiao Y."/>
            <person name="Gibbons J.G."/>
            <person name="Terashima K."/>
            <person name="Hibbett D.S."/>
            <person name="Grigoriev I.V."/>
        </authorList>
    </citation>
    <scope>NUCLEOTIDE SEQUENCE</scope>
    <source>
        <strain evidence="1">TFB7810</strain>
    </source>
</reference>
<evidence type="ECO:0000313" key="4">
    <source>
        <dbReference type="Proteomes" id="UP001142393"/>
    </source>
</evidence>
<proteinExistence type="predicted"/>
<dbReference type="Proteomes" id="UP001142393">
    <property type="component" value="Unassembled WGS sequence"/>
</dbReference>
<evidence type="ECO:0000313" key="3">
    <source>
        <dbReference type="EMBL" id="KAJ3979303.1"/>
    </source>
</evidence>
<accession>A0AA38PPE0</accession>
<comment type="caution">
    <text evidence="1">The sequence shown here is derived from an EMBL/GenBank/DDBJ whole genome shotgun (WGS) entry which is preliminary data.</text>
</comment>
<dbReference type="Proteomes" id="UP001163850">
    <property type="component" value="Unassembled WGS sequence"/>
</dbReference>
<dbReference type="EMBL" id="JANVFU010000001">
    <property type="protein sequence ID" value="KAJ3751460.1"/>
    <property type="molecule type" value="Genomic_DNA"/>
</dbReference>
<dbReference type="EMBL" id="JANVFU010000049">
    <property type="protein sequence ID" value="KAJ3738327.1"/>
    <property type="molecule type" value="Genomic_DNA"/>
</dbReference>
<dbReference type="EMBL" id="MU802395">
    <property type="protein sequence ID" value="KAJ3979303.1"/>
    <property type="molecule type" value="Genomic_DNA"/>
</dbReference>
<sequence length="150" mass="17112">MILDHLPPLESPDFRLSDESLIIQIHLLDLKIYPSPSPQLLSAKCTPYLPQFLSEFRRLGCARRLSSRAFERALGRKNRLRRWLVMASSLSDTMTKILFTYLGQFPVDSLSSWMIYDASLMLLDGVASSMIDYPLSDPWADQSSHETCSL</sequence>
<organism evidence="1 4">
    <name type="scientific">Lentinula detonsa</name>
    <dbReference type="NCBI Taxonomy" id="2804962"/>
    <lineage>
        <taxon>Eukaryota</taxon>
        <taxon>Fungi</taxon>
        <taxon>Dikarya</taxon>
        <taxon>Basidiomycota</taxon>
        <taxon>Agaricomycotina</taxon>
        <taxon>Agaricomycetes</taxon>
        <taxon>Agaricomycetidae</taxon>
        <taxon>Agaricales</taxon>
        <taxon>Marasmiineae</taxon>
        <taxon>Omphalotaceae</taxon>
        <taxon>Lentinula</taxon>
    </lineage>
</organism>
<gene>
    <name evidence="2" type="ORF">DFH05DRAFT_1471559</name>
    <name evidence="1" type="ORF">DFH05DRAFT_1517878</name>
    <name evidence="3" type="ORF">F5890DRAFT_1569431</name>
</gene>
<dbReference type="AlphaFoldDB" id="A0A9W8NPJ9"/>
<keyword evidence="4" id="KW-1185">Reference proteome</keyword>
<evidence type="ECO:0000313" key="1">
    <source>
        <dbReference type="EMBL" id="KAJ3738327.1"/>
    </source>
</evidence>
<accession>A0A9W8NPJ9</accession>
<protein>
    <submittedName>
        <fullName evidence="1">Uncharacterized protein</fullName>
    </submittedName>
</protein>
<reference evidence="3" key="2">
    <citation type="submission" date="2022-08" db="EMBL/GenBank/DDBJ databases">
        <authorList>
            <consortium name="DOE Joint Genome Institute"/>
            <person name="Min B."/>
            <person name="Riley R."/>
            <person name="Sierra-Patev S."/>
            <person name="Naranjo-Ortiz M."/>
            <person name="Looney B."/>
            <person name="Konkel Z."/>
            <person name="Slot J.C."/>
            <person name="Sakamoto Y."/>
            <person name="Steenwyk J.L."/>
            <person name="Rokas A."/>
            <person name="Carro J."/>
            <person name="Camarero S."/>
            <person name="Ferreira P."/>
            <person name="Molpeceres G."/>
            <person name="Ruiz-Duenas F.J."/>
            <person name="Serrano A."/>
            <person name="Henrissat B."/>
            <person name="Drula E."/>
            <person name="Hughes K.W."/>
            <person name="Mata J.L."/>
            <person name="Ishikawa N.K."/>
            <person name="Vargas-Isla R."/>
            <person name="Ushijima S."/>
            <person name="Smith C.A."/>
            <person name="Ahrendt S."/>
            <person name="Andreopoulos W."/>
            <person name="He G."/>
            <person name="Labutti K."/>
            <person name="Lipzen A."/>
            <person name="Ng V."/>
            <person name="Sandor L."/>
            <person name="Barry K."/>
            <person name="Martinez A.T."/>
            <person name="Xiao Y."/>
            <person name="Gibbons J.G."/>
            <person name="Terashima K."/>
            <person name="Hibbett D.S."/>
            <person name="Grigoriev I.V."/>
        </authorList>
    </citation>
    <scope>NUCLEOTIDE SEQUENCE</scope>
    <source>
        <strain evidence="3">TFB7829</strain>
    </source>
</reference>
<evidence type="ECO:0000313" key="2">
    <source>
        <dbReference type="EMBL" id="KAJ3751460.1"/>
    </source>
</evidence>
<reference evidence="1 4" key="3">
    <citation type="journal article" date="2023" name="Proc. Natl. Acad. Sci. U.S.A.">
        <title>A global phylogenomic analysis of the shiitake genus Lentinula.</title>
        <authorList>
            <person name="Sierra-Patev S."/>
            <person name="Min B."/>
            <person name="Naranjo-Ortiz M."/>
            <person name="Looney B."/>
            <person name="Konkel Z."/>
            <person name="Slot J.C."/>
            <person name="Sakamoto Y."/>
            <person name="Steenwyk J.L."/>
            <person name="Rokas A."/>
            <person name="Carro J."/>
            <person name="Camarero S."/>
            <person name="Ferreira P."/>
            <person name="Molpeceres G."/>
            <person name="Ruiz-Duenas F.J."/>
            <person name="Serrano A."/>
            <person name="Henrissat B."/>
            <person name="Drula E."/>
            <person name="Hughes K.W."/>
            <person name="Mata J.L."/>
            <person name="Ishikawa N.K."/>
            <person name="Vargas-Isla R."/>
            <person name="Ushijima S."/>
            <person name="Smith C.A."/>
            <person name="Donoghue J."/>
            <person name="Ahrendt S."/>
            <person name="Andreopoulos W."/>
            <person name="He G."/>
            <person name="LaButti K."/>
            <person name="Lipzen A."/>
            <person name="Ng V."/>
            <person name="Riley R."/>
            <person name="Sandor L."/>
            <person name="Barry K."/>
            <person name="Martinez A.T."/>
            <person name="Xiao Y."/>
            <person name="Gibbons J.G."/>
            <person name="Terashima K."/>
            <person name="Grigoriev I.V."/>
            <person name="Hibbett D."/>
        </authorList>
    </citation>
    <scope>NUCLEOTIDE SEQUENCE [LARGE SCALE GENOMIC DNA]</scope>
    <source>
        <strain evidence="1 4">TFB7810</strain>
    </source>
</reference>